<evidence type="ECO:0000256" key="4">
    <source>
        <dbReference type="SAM" id="SignalP"/>
    </source>
</evidence>
<evidence type="ECO:0000313" key="6">
    <source>
        <dbReference type="Proteomes" id="UP000654075"/>
    </source>
</evidence>
<accession>A0A813DXR8</accession>
<dbReference type="OrthoDB" id="10264374at2759"/>
<dbReference type="Proteomes" id="UP000654075">
    <property type="component" value="Unassembled WGS sequence"/>
</dbReference>
<feature type="region of interest" description="Disordered" evidence="3">
    <location>
        <begin position="350"/>
        <end position="371"/>
    </location>
</feature>
<keyword evidence="6" id="KW-1185">Reference proteome</keyword>
<dbReference type="Pfam" id="PF11999">
    <property type="entry name" value="Ice_binding"/>
    <property type="match status" value="3"/>
</dbReference>
<evidence type="ECO:0000313" key="5">
    <source>
        <dbReference type="EMBL" id="CAE8591189.1"/>
    </source>
</evidence>
<evidence type="ECO:0000256" key="2">
    <source>
        <dbReference type="ARBA" id="ARBA00022729"/>
    </source>
</evidence>
<reference evidence="5" key="1">
    <citation type="submission" date="2021-02" db="EMBL/GenBank/DDBJ databases">
        <authorList>
            <person name="Dougan E. K."/>
            <person name="Rhodes N."/>
            <person name="Thang M."/>
            <person name="Chan C."/>
        </authorList>
    </citation>
    <scope>NUCLEOTIDE SEQUENCE</scope>
</reference>
<evidence type="ECO:0008006" key="7">
    <source>
        <dbReference type="Google" id="ProtNLM"/>
    </source>
</evidence>
<dbReference type="EMBL" id="CAJNNV010004757">
    <property type="protein sequence ID" value="CAE8591189.1"/>
    <property type="molecule type" value="Genomic_DNA"/>
</dbReference>
<keyword evidence="2 4" id="KW-0732">Signal</keyword>
<proteinExistence type="inferred from homology"/>
<dbReference type="InterPro" id="IPR021884">
    <property type="entry name" value="Ice-bd_prot"/>
</dbReference>
<comment type="similarity">
    <text evidence="1">Belongs to the ice-binding protein family.</text>
</comment>
<feature type="signal peptide" evidence="4">
    <location>
        <begin position="1"/>
        <end position="26"/>
    </location>
</feature>
<dbReference type="AlphaFoldDB" id="A0A813DXR8"/>
<gene>
    <name evidence="5" type="ORF">PGLA1383_LOCUS9877</name>
</gene>
<feature type="chain" id="PRO_5032339418" description="Ice-binding protein" evidence="4">
    <location>
        <begin position="27"/>
        <end position="856"/>
    </location>
</feature>
<name>A0A813DXR8_POLGL</name>
<sequence length="856" mass="87375">MVATVKSRILCPIILLLSLCLAPAAATGTGSGSSADAARCNNGQQAASNRRQDATTETVNVDAACMLQLVSEGLSGAVGSAGKRVLSQDEQESLKKKTHEGPAAVNLGKAGTYAILSKAGISTVPTSAITGNMGVSPIASTAITGFSLVADSTNTFATSTQVTGSVYGPDYASPTPSHLTVTIGDMEIAYTDAAGRHTPNFLNLGSGNLGGKTLAPGLYKFGSSVIIPTDCTIEGSVLSGETDTWIFQLSGDLIMAANKQVTLARGAKASNIVWQVAGYVEVLAGAHMEGILLVKTAAHFRTGSSLTGRILAQTAVTLQSSTVKSRILCPIILLLSLCLAPAAATGTGSGSSADAEGCNNGQQAASNRQKDATTETVDVDAACMLQVVTGTYAILSKAGISTVPTSAITGNMGVSPIASTAITGFSLVADSTNTFATSTQVTGSVYGPDYASPTPSDLTVTIGDMEIAYTDAAGHHTPNFLNLGSGNLGGKTLAPGLYKFGSSVIIPTDCTIEGSLLSGETDTWIFQMSGDLIMAANKQVTLARGAKASNIVWQVAGYVEVEAGAHMEGILLVKTAAHFRTGSSLTGRILAQTAVTLQSEVKDFVYNHPPPFALLGPSSSHGHGQWQHEGPAAVNLGKAGTYAILSKAGISTVPTSAITGNMGVSPIASTAITGFSLVADSTNTFATSTQVTGSVYGPDYASPTPSDLTVTIGDMEIAYTDAAGRHTPNFLNLGSGDLGGKTLAPGLYKFGSSVIIPTDCTIEGSLLSGETDTWIFQMSGDLIMAANKQVTLARGAKASNIVWQVAGYVEVEAGAHMEGILLVKTAAHFRTGSSLTGRILAQTAVTLQSSTVTQPS</sequence>
<evidence type="ECO:0000256" key="3">
    <source>
        <dbReference type="SAM" id="MobiDB-lite"/>
    </source>
</evidence>
<evidence type="ECO:0000256" key="1">
    <source>
        <dbReference type="ARBA" id="ARBA00005445"/>
    </source>
</evidence>
<protein>
    <recommendedName>
        <fullName evidence="7">Ice-binding protein</fullName>
    </recommendedName>
</protein>
<organism evidence="5 6">
    <name type="scientific">Polarella glacialis</name>
    <name type="common">Dinoflagellate</name>
    <dbReference type="NCBI Taxonomy" id="89957"/>
    <lineage>
        <taxon>Eukaryota</taxon>
        <taxon>Sar</taxon>
        <taxon>Alveolata</taxon>
        <taxon>Dinophyceae</taxon>
        <taxon>Suessiales</taxon>
        <taxon>Suessiaceae</taxon>
        <taxon>Polarella</taxon>
    </lineage>
</organism>
<comment type="caution">
    <text evidence="5">The sequence shown here is derived from an EMBL/GenBank/DDBJ whole genome shotgun (WGS) entry which is preliminary data.</text>
</comment>